<dbReference type="PANTHER" id="PTHR35846">
    <property type="entry name" value="PROTEIN CBG05131"/>
    <property type="match status" value="1"/>
</dbReference>
<name>A0ABR8BEW8_9NOSO</name>
<dbReference type="InterPro" id="IPR011049">
    <property type="entry name" value="Serralysin-like_metalloprot_C"/>
</dbReference>
<protein>
    <submittedName>
        <fullName evidence="1">Uncharacterized protein</fullName>
    </submittedName>
</protein>
<evidence type="ECO:0000313" key="1">
    <source>
        <dbReference type="EMBL" id="MBD2252643.1"/>
    </source>
</evidence>
<accession>A0ABR8BEW8</accession>
<comment type="caution">
    <text evidence="1">The sequence shown here is derived from an EMBL/GenBank/DDBJ whole genome shotgun (WGS) entry which is preliminary data.</text>
</comment>
<keyword evidence="2" id="KW-1185">Reference proteome</keyword>
<dbReference type="PANTHER" id="PTHR35846:SF3">
    <property type="entry name" value="RGS DOMAIN-CONTAINING PROTEIN"/>
    <property type="match status" value="1"/>
</dbReference>
<dbReference type="Proteomes" id="UP000621307">
    <property type="component" value="Unassembled WGS sequence"/>
</dbReference>
<reference evidence="1 2" key="1">
    <citation type="journal article" date="2020" name="ISME J.">
        <title>Comparative genomics reveals insights into cyanobacterial evolution and habitat adaptation.</title>
        <authorList>
            <person name="Chen M.Y."/>
            <person name="Teng W.K."/>
            <person name="Zhao L."/>
            <person name="Hu C.X."/>
            <person name="Zhou Y.K."/>
            <person name="Han B.P."/>
            <person name="Song L.R."/>
            <person name="Shu W.S."/>
        </authorList>
    </citation>
    <scope>NUCLEOTIDE SEQUENCE [LARGE SCALE GENOMIC DNA]</scope>
    <source>
        <strain evidence="1 2">FACHB-3921</strain>
    </source>
</reference>
<gene>
    <name evidence="1" type="ORF">H6G14_15215</name>
</gene>
<dbReference type="Gene3D" id="2.150.10.10">
    <property type="entry name" value="Serralysin-like metalloprotease, C-terminal"/>
    <property type="match status" value="1"/>
</dbReference>
<dbReference type="RefSeq" id="WP_190568215.1">
    <property type="nucleotide sequence ID" value="NZ_JACJQL010000020.1"/>
</dbReference>
<dbReference type="SUPFAM" id="SSF101967">
    <property type="entry name" value="Adhesin YadA, collagen-binding domain"/>
    <property type="match status" value="2"/>
</dbReference>
<evidence type="ECO:0000313" key="2">
    <source>
        <dbReference type="Proteomes" id="UP000621307"/>
    </source>
</evidence>
<proteinExistence type="predicted"/>
<dbReference type="EMBL" id="JACJQL010000020">
    <property type="protein sequence ID" value="MBD2252643.1"/>
    <property type="molecule type" value="Genomic_DNA"/>
</dbReference>
<organism evidence="1 2">
    <name type="scientific">Nostoc parmelioides FACHB-3921</name>
    <dbReference type="NCBI Taxonomy" id="2692909"/>
    <lineage>
        <taxon>Bacteria</taxon>
        <taxon>Bacillati</taxon>
        <taxon>Cyanobacteriota</taxon>
        <taxon>Cyanophyceae</taxon>
        <taxon>Nostocales</taxon>
        <taxon>Nostocaceae</taxon>
        <taxon>Nostoc</taxon>
    </lineage>
</organism>
<sequence>MEESVFNSDNSGVNSFITDNLYQQLFITNNRSLPFDNLYPFVANNLSPDTNNLPGNNINPFAGNAGIHLQQLIFNRLQLVLGNNANNPFVGGGNPFVIGALPIGNGNRDFGNNNAIIGNFNSNYGSNNAIIGNGNWNFNTDNTTIGNGNWYFGSRNTTIGNGNWYWDYGTNNATLGNGNWQFGSNNLTIGNGNWYLDNGNNNTTLGNGNWYFGNDGTTIGNGNWDFGQNNTIIGNGNWIFTNNNTVIGNGNRLIDGNYINTNSNHSNDLDFFAQAMRTRINNIISSLTGRIGQDFIGLTENLSIEEAQTFNRLILARDHGINNNSLSSDIEEFVNLLSSVPFNHSPYQPAPNSQTIPEPTSSVSLIVVCMVCLLLSKLKKRSEIRN</sequence>